<sequence>MGTVPDNPDKKIWTTRELRAAGWTYRQISAAVREKKLYRVLNGWYITADDAHLILSACSLAHPGLVYTGRTAAFLYRVCPMRWPAEAVHPTIARSDPRIRIRRRVPGKAVRRGQFTLSTPAQVAASLVDEDEDAAIRVLETGYAGLRGNTTLAEDLADLSRTDRVSLDRIRHNSVIGTASGLEEKALRLIRKALQPELDAGMITIETNVMVRGYCFDIVIREVRLLIEIDSYTYHGEGRARRSSFTNDRCKGNQATRWGYPLLRFTDHSVNNAPEYVGGEVADTVRFLLRRLRRVRRDDEAIATDRPMKDWHPRP</sequence>
<dbReference type="EMBL" id="DQID01000157">
    <property type="protein sequence ID" value="HCT14307.1"/>
    <property type="molecule type" value="Genomic_DNA"/>
</dbReference>
<protein>
    <recommendedName>
        <fullName evidence="3">DUF559 domain-containing protein</fullName>
    </recommendedName>
</protein>
<proteinExistence type="predicted"/>
<gene>
    <name evidence="1" type="ORF">DIW82_05805</name>
</gene>
<comment type="caution">
    <text evidence="1">The sequence shown here is derived from an EMBL/GenBank/DDBJ whole genome shotgun (WGS) entry which is preliminary data.</text>
</comment>
<evidence type="ECO:0000313" key="1">
    <source>
        <dbReference type="EMBL" id="HCT14307.1"/>
    </source>
</evidence>
<accession>A0A3D4SZ67</accession>
<dbReference type="RefSeq" id="WP_273051530.1">
    <property type="nucleotide sequence ID" value="NZ_DAITTW010000016.1"/>
</dbReference>
<evidence type="ECO:0008006" key="3">
    <source>
        <dbReference type="Google" id="ProtNLM"/>
    </source>
</evidence>
<reference evidence="1 2" key="1">
    <citation type="journal article" date="2018" name="Nat. Biotechnol.">
        <title>A standardized bacterial taxonomy based on genome phylogeny substantially revises the tree of life.</title>
        <authorList>
            <person name="Parks D.H."/>
            <person name="Chuvochina M."/>
            <person name="Waite D.W."/>
            <person name="Rinke C."/>
            <person name="Skarshewski A."/>
            <person name="Chaumeil P.A."/>
            <person name="Hugenholtz P."/>
        </authorList>
    </citation>
    <scope>NUCLEOTIDE SEQUENCE [LARGE SCALE GENOMIC DNA]</scope>
    <source>
        <strain evidence="1">UBA11247</strain>
    </source>
</reference>
<name>A0A3D4SZ67_9CORY</name>
<dbReference type="AlphaFoldDB" id="A0A3D4SZ67"/>
<dbReference type="Gene3D" id="3.40.960.10">
    <property type="entry name" value="VSR Endonuclease"/>
    <property type="match status" value="1"/>
</dbReference>
<dbReference type="Proteomes" id="UP000261739">
    <property type="component" value="Unassembled WGS sequence"/>
</dbReference>
<organism evidence="1 2">
    <name type="scientific">Corynebacterium nuruki</name>
    <dbReference type="NCBI Taxonomy" id="1032851"/>
    <lineage>
        <taxon>Bacteria</taxon>
        <taxon>Bacillati</taxon>
        <taxon>Actinomycetota</taxon>
        <taxon>Actinomycetes</taxon>
        <taxon>Mycobacteriales</taxon>
        <taxon>Corynebacteriaceae</taxon>
        <taxon>Corynebacterium</taxon>
    </lineage>
</organism>
<evidence type="ECO:0000313" key="2">
    <source>
        <dbReference type="Proteomes" id="UP000261739"/>
    </source>
</evidence>